<feature type="coiled-coil region" evidence="1">
    <location>
        <begin position="553"/>
        <end position="580"/>
    </location>
</feature>
<evidence type="ECO:0000256" key="1">
    <source>
        <dbReference type="SAM" id="Coils"/>
    </source>
</evidence>
<dbReference type="InterPro" id="IPR003959">
    <property type="entry name" value="ATPase_AAA_core"/>
</dbReference>
<dbReference type="PANTHER" id="PTHR32182">
    <property type="entry name" value="DNA REPLICATION AND REPAIR PROTEIN RECF"/>
    <property type="match status" value="1"/>
</dbReference>
<feature type="domain" description="Rad50/SbcC-type AAA" evidence="4">
    <location>
        <begin position="4"/>
        <end position="240"/>
    </location>
</feature>
<evidence type="ECO:0000313" key="8">
    <source>
        <dbReference type="Proteomes" id="UP000232188"/>
    </source>
</evidence>
<organism evidence="5 8">
    <name type="scientific">Leptospira adleri</name>
    <dbReference type="NCBI Taxonomy" id="2023186"/>
    <lineage>
        <taxon>Bacteria</taxon>
        <taxon>Pseudomonadati</taxon>
        <taxon>Spirochaetota</taxon>
        <taxon>Spirochaetia</taxon>
        <taxon>Leptospirales</taxon>
        <taxon>Leptospiraceae</taxon>
        <taxon>Leptospira</taxon>
    </lineage>
</organism>
<dbReference type="Pfam" id="PF13304">
    <property type="entry name" value="AAA_21"/>
    <property type="match status" value="1"/>
</dbReference>
<keyword evidence="2" id="KW-0472">Membrane</keyword>
<keyword evidence="7" id="KW-1185">Reference proteome</keyword>
<name>A0A2M9YIF3_9LEPT</name>
<dbReference type="Proteomes" id="UP000232188">
    <property type="component" value="Unassembled WGS sequence"/>
</dbReference>
<dbReference type="EMBL" id="NPDU01000059">
    <property type="protein sequence ID" value="PJZ60513.1"/>
    <property type="molecule type" value="Genomic_DNA"/>
</dbReference>
<comment type="caution">
    <text evidence="5">The sequence shown here is derived from an EMBL/GenBank/DDBJ whole genome shotgun (WGS) entry which is preliminary data.</text>
</comment>
<feature type="transmembrane region" description="Helical" evidence="2">
    <location>
        <begin position="335"/>
        <end position="357"/>
    </location>
</feature>
<evidence type="ECO:0000259" key="4">
    <source>
        <dbReference type="Pfam" id="PF13476"/>
    </source>
</evidence>
<protein>
    <submittedName>
        <fullName evidence="5">DNA repair protein Rad50</fullName>
    </submittedName>
</protein>
<dbReference type="GO" id="GO:0000731">
    <property type="term" value="P:DNA synthesis involved in DNA repair"/>
    <property type="evidence" value="ECO:0007669"/>
    <property type="project" value="TreeGrafter"/>
</dbReference>
<evidence type="ECO:0000313" key="6">
    <source>
        <dbReference type="EMBL" id="PJZ60513.1"/>
    </source>
</evidence>
<reference evidence="7 8" key="1">
    <citation type="submission" date="2017-07" db="EMBL/GenBank/DDBJ databases">
        <title>Leptospira spp. isolated from tropical soils.</title>
        <authorList>
            <person name="Thibeaux R."/>
            <person name="Iraola G."/>
            <person name="Ferres I."/>
            <person name="Bierque E."/>
            <person name="Girault D."/>
            <person name="Soupe-Gilbert M.-E."/>
            <person name="Picardeau M."/>
            <person name="Goarant C."/>
        </authorList>
    </citation>
    <scope>NUCLEOTIDE SEQUENCE [LARGE SCALE GENOMIC DNA]</scope>
    <source>
        <strain evidence="5 8">FH2-B-C1</strain>
        <strain evidence="6 7">FH2-B-D1</strain>
    </source>
</reference>
<dbReference type="SUPFAM" id="SSF52540">
    <property type="entry name" value="P-loop containing nucleoside triphosphate hydrolases"/>
    <property type="match status" value="1"/>
</dbReference>
<dbReference type="EMBL" id="NPDV01000028">
    <property type="protein sequence ID" value="PJZ51315.1"/>
    <property type="molecule type" value="Genomic_DNA"/>
</dbReference>
<dbReference type="InterPro" id="IPR038729">
    <property type="entry name" value="Rad50/SbcC_AAA"/>
</dbReference>
<evidence type="ECO:0000256" key="2">
    <source>
        <dbReference type="SAM" id="Phobius"/>
    </source>
</evidence>
<proteinExistence type="predicted"/>
<dbReference type="Proteomes" id="UP000232149">
    <property type="component" value="Unassembled WGS sequence"/>
</dbReference>
<dbReference type="RefSeq" id="WP_100787680.1">
    <property type="nucleotide sequence ID" value="NZ_NPDU01000059.1"/>
</dbReference>
<dbReference type="GO" id="GO:0005524">
    <property type="term" value="F:ATP binding"/>
    <property type="evidence" value="ECO:0007669"/>
    <property type="project" value="InterPro"/>
</dbReference>
<dbReference type="Gene3D" id="3.40.50.300">
    <property type="entry name" value="P-loop containing nucleotide triphosphate hydrolases"/>
    <property type="match status" value="2"/>
</dbReference>
<dbReference type="AlphaFoldDB" id="A0A2M9YIF3"/>
<evidence type="ECO:0000313" key="5">
    <source>
        <dbReference type="EMBL" id="PJZ51315.1"/>
    </source>
</evidence>
<keyword evidence="2" id="KW-0812">Transmembrane</keyword>
<dbReference type="InterPro" id="IPR027417">
    <property type="entry name" value="P-loop_NTPase"/>
</dbReference>
<keyword evidence="2" id="KW-1133">Transmembrane helix</keyword>
<keyword evidence="1" id="KW-0175">Coiled coil</keyword>
<feature type="transmembrane region" description="Helical" evidence="2">
    <location>
        <begin position="363"/>
        <end position="383"/>
    </location>
</feature>
<feature type="coiled-coil region" evidence="1">
    <location>
        <begin position="150"/>
        <end position="208"/>
    </location>
</feature>
<sequence>MISRLKLLKFGKFNQSDFELGSSVTIFQGKNESGKTTIFDAFRLGIGSKFLTASQEPKKSILSRYGDKSLEGYQVVGEIPELSKESAPQYVHCISLREGELEFAFNNEKIIKPEFLRSKLLNNGVNLEGISSDLKKIHSPKTNSKDWTHVENLKKEITNLKSKRILLTSEIESLHSRNKNNVEMEGKHVKDRERANEIKDKLTQLEKEFLLDSKIQKKIQLLDSLSKIQRLKTLEETLKKNFLYSKDESSIYENFQKEIDQVQSSLTSSEALLQDKQKAIDLKRKELDSLKNQLPLLQKMKSKAEESMEKIDKTLREEGFTEEVRTDLSDSNQKLVGAGIAGFGFLGLTGILISLLVSNVSPIGLLIGSLLCAGAIGIGLYLFTRKKESLEIRYSSAKEKEEVSKRLSEWNLTFPENQISSVERMDVLRQFLSKQIQNFESRSEQAETSEKELERLYETLETIRSKSKLEKEKLSELQTKRNSWLGEKRVVSVQDYHKQIAEFQSQSKIFAESSQKLRSANAGKSPEELEILWKTEISTLDEIPTQGLSESERISKNAQKKELETEFHSLEKRLNELNTVIKVEDSRIQDSLPEKEKDLIFTLQILSEKEKELSRLESRRRSAKIAQEIVEDISKDQSFQFVSIASEIRKDLDLLLPKREVSFEALDKKELIKMEDATGQLRSIEHLSGGTLATFYLIFKLLLARKTVPKNGILLLDEPFVHLDPVRIQSALSYLKVFQEETDYQICFFTKQEELSETILKTFRDAKKIPLE</sequence>
<dbReference type="GO" id="GO:0006302">
    <property type="term" value="P:double-strand break repair"/>
    <property type="evidence" value="ECO:0007669"/>
    <property type="project" value="InterPro"/>
</dbReference>
<dbReference type="GO" id="GO:0016887">
    <property type="term" value="F:ATP hydrolysis activity"/>
    <property type="evidence" value="ECO:0007669"/>
    <property type="project" value="InterPro"/>
</dbReference>
<feature type="coiled-coil region" evidence="1">
    <location>
        <begin position="429"/>
        <end position="480"/>
    </location>
</feature>
<feature type="domain" description="ATPase AAA-type core" evidence="3">
    <location>
        <begin position="640"/>
        <end position="746"/>
    </location>
</feature>
<dbReference type="PANTHER" id="PTHR32182:SF0">
    <property type="entry name" value="DNA REPLICATION AND REPAIR PROTEIN RECF"/>
    <property type="match status" value="1"/>
</dbReference>
<gene>
    <name evidence="6" type="ORF">CH376_18060</name>
    <name evidence="5" type="ORF">CH380_20740</name>
</gene>
<feature type="coiled-coil region" evidence="1">
    <location>
        <begin position="273"/>
        <end position="317"/>
    </location>
</feature>
<evidence type="ECO:0000313" key="7">
    <source>
        <dbReference type="Proteomes" id="UP000232149"/>
    </source>
</evidence>
<dbReference type="Pfam" id="PF13476">
    <property type="entry name" value="AAA_23"/>
    <property type="match status" value="1"/>
</dbReference>
<accession>A0A2M9YIF3</accession>
<evidence type="ECO:0000259" key="3">
    <source>
        <dbReference type="Pfam" id="PF13304"/>
    </source>
</evidence>